<feature type="transmembrane region" description="Helical" evidence="1">
    <location>
        <begin position="45"/>
        <end position="68"/>
    </location>
</feature>
<accession>A0A9W8GC69</accession>
<protein>
    <recommendedName>
        <fullName evidence="4">G-protein coupled receptors family 3 profile domain-containing protein</fullName>
    </recommendedName>
</protein>
<dbReference type="AlphaFoldDB" id="A0A9W8GC69"/>
<proteinExistence type="predicted"/>
<evidence type="ECO:0000313" key="3">
    <source>
        <dbReference type="Proteomes" id="UP001151518"/>
    </source>
</evidence>
<dbReference type="OrthoDB" id="5522615at2759"/>
<evidence type="ECO:0008006" key="4">
    <source>
        <dbReference type="Google" id="ProtNLM"/>
    </source>
</evidence>
<keyword evidence="1" id="KW-0472">Membrane</keyword>
<sequence length="346" mass="38287">MAVETKSGGGVAILIICSLLLAINFVCLAYCYWKRNYLPLKACNMPNMTLTYVAMLMSFVGSANIASFSSTSKNWSVCAVTLGWLGMSLGIFAFIALFQMRVYTYLNVFVWMRRAMGIYFIVPVLYMVLLSVIYAVVAFVLPPNIGFEYVTSTNTCLTHDPLYFVGMAFILIQSIILCVLLVKTRKMNSCFNEHRVSLINFCVCIVAGIILLALGRVDFGDNQLALSGILKILFVVIPQQVYFYVTLAPTVYHMVMHGEEYQNQFVTAIREKGLSQVYEMACKCPLGEISNIVVGEKARGVSMDGSVYSDSSNFSGNVPGPVANNSIPHAENEHYAPNAMPSYHAI</sequence>
<feature type="transmembrane region" description="Helical" evidence="1">
    <location>
        <begin position="118"/>
        <end position="141"/>
    </location>
</feature>
<evidence type="ECO:0000256" key="1">
    <source>
        <dbReference type="SAM" id="Phobius"/>
    </source>
</evidence>
<reference evidence="2" key="1">
    <citation type="submission" date="2022-07" db="EMBL/GenBank/DDBJ databases">
        <title>Phylogenomic reconstructions and comparative analyses of Kickxellomycotina fungi.</title>
        <authorList>
            <person name="Reynolds N.K."/>
            <person name="Stajich J.E."/>
            <person name="Barry K."/>
            <person name="Grigoriev I.V."/>
            <person name="Crous P."/>
            <person name="Smith M.E."/>
        </authorList>
    </citation>
    <scope>NUCLEOTIDE SEQUENCE</scope>
    <source>
        <strain evidence="2">NRRL 3115</strain>
    </source>
</reference>
<keyword evidence="1" id="KW-0812">Transmembrane</keyword>
<gene>
    <name evidence="2" type="ORF">GGI25_000216</name>
</gene>
<name>A0A9W8GC69_9FUNG</name>
<organism evidence="2 3">
    <name type="scientific">Coemansia spiralis</name>
    <dbReference type="NCBI Taxonomy" id="417178"/>
    <lineage>
        <taxon>Eukaryota</taxon>
        <taxon>Fungi</taxon>
        <taxon>Fungi incertae sedis</taxon>
        <taxon>Zoopagomycota</taxon>
        <taxon>Kickxellomycotina</taxon>
        <taxon>Kickxellomycetes</taxon>
        <taxon>Kickxellales</taxon>
        <taxon>Kickxellaceae</taxon>
        <taxon>Coemansia</taxon>
    </lineage>
</organism>
<feature type="transmembrane region" description="Helical" evidence="1">
    <location>
        <begin position="74"/>
        <end position="98"/>
    </location>
</feature>
<feature type="transmembrane region" description="Helical" evidence="1">
    <location>
        <begin position="226"/>
        <end position="247"/>
    </location>
</feature>
<feature type="transmembrane region" description="Helical" evidence="1">
    <location>
        <begin position="194"/>
        <end position="214"/>
    </location>
</feature>
<dbReference type="Proteomes" id="UP001151518">
    <property type="component" value="Unassembled WGS sequence"/>
</dbReference>
<feature type="transmembrane region" description="Helical" evidence="1">
    <location>
        <begin position="161"/>
        <end position="182"/>
    </location>
</feature>
<dbReference type="EMBL" id="JANBTW010000002">
    <property type="protein sequence ID" value="KAJ2680912.1"/>
    <property type="molecule type" value="Genomic_DNA"/>
</dbReference>
<evidence type="ECO:0000313" key="2">
    <source>
        <dbReference type="EMBL" id="KAJ2680912.1"/>
    </source>
</evidence>
<comment type="caution">
    <text evidence="2">The sequence shown here is derived from an EMBL/GenBank/DDBJ whole genome shotgun (WGS) entry which is preliminary data.</text>
</comment>
<feature type="transmembrane region" description="Helical" evidence="1">
    <location>
        <begin position="12"/>
        <end position="33"/>
    </location>
</feature>
<keyword evidence="1" id="KW-1133">Transmembrane helix</keyword>